<name>A0A964T8G1_9HYPH</name>
<feature type="non-terminal residue" evidence="1">
    <location>
        <position position="93"/>
    </location>
</feature>
<dbReference type="Proteomes" id="UP000773614">
    <property type="component" value="Unassembled WGS sequence"/>
</dbReference>
<dbReference type="AlphaFoldDB" id="A0A964T8G1"/>
<sequence length="93" mass="9893">MLFWILLTILTGAAVLAVLVPLGRVPKAGPEGRAHDAAVYRDQLQELERERAAGLIGTEEAESARAEIARRLLAAEAAQAPPAAGGRAERRRA</sequence>
<protein>
    <submittedName>
        <fullName evidence="1">C-type cytochrome biogenesis protein CcmI</fullName>
    </submittedName>
</protein>
<gene>
    <name evidence="1" type="primary">ccmI</name>
    <name evidence="1" type="ORF">E4O86_22065</name>
</gene>
<comment type="caution">
    <text evidence="1">The sequence shown here is derived from an EMBL/GenBank/DDBJ whole genome shotgun (WGS) entry which is preliminary data.</text>
</comment>
<evidence type="ECO:0000313" key="2">
    <source>
        <dbReference type="Proteomes" id="UP000773614"/>
    </source>
</evidence>
<dbReference type="EMBL" id="SPKJ01000163">
    <property type="protein sequence ID" value="MYZ50394.1"/>
    <property type="molecule type" value="Genomic_DNA"/>
</dbReference>
<evidence type="ECO:0000313" key="1">
    <source>
        <dbReference type="EMBL" id="MYZ50394.1"/>
    </source>
</evidence>
<dbReference type="NCBIfam" id="TIGR03142">
    <property type="entry name" value="cytochro_ccmI"/>
    <property type="match status" value="1"/>
</dbReference>
<accession>A0A964T8G1</accession>
<reference evidence="1" key="1">
    <citation type="submission" date="2019-03" db="EMBL/GenBank/DDBJ databases">
        <title>Afifella sp. nov., isolated from activated sludge.</title>
        <authorList>
            <person name="Li Q."/>
            <person name="Liu Y."/>
        </authorList>
    </citation>
    <scope>NUCLEOTIDE SEQUENCE</scope>
    <source>
        <strain evidence="1">L72</strain>
    </source>
</reference>
<dbReference type="OrthoDB" id="9815847at2"/>
<keyword evidence="2" id="KW-1185">Reference proteome</keyword>
<dbReference type="InterPro" id="IPR017560">
    <property type="entry name" value="Cyt_c_biogenesis_CcmI"/>
</dbReference>
<proteinExistence type="predicted"/>
<organism evidence="1 2">
    <name type="scientific">Propylenella binzhouense</name>
    <dbReference type="NCBI Taxonomy" id="2555902"/>
    <lineage>
        <taxon>Bacteria</taxon>
        <taxon>Pseudomonadati</taxon>
        <taxon>Pseudomonadota</taxon>
        <taxon>Alphaproteobacteria</taxon>
        <taxon>Hyphomicrobiales</taxon>
        <taxon>Propylenellaceae</taxon>
        <taxon>Propylenella</taxon>
    </lineage>
</organism>